<protein>
    <submittedName>
        <fullName evidence="8">Uncharacterized protein</fullName>
    </submittedName>
</protein>
<dbReference type="GO" id="GO:0031419">
    <property type="term" value="F:cobalamin binding"/>
    <property type="evidence" value="ECO:0007669"/>
    <property type="project" value="InterPro"/>
</dbReference>
<feature type="domain" description="B12-binding" evidence="6">
    <location>
        <begin position="40"/>
        <end position="186"/>
    </location>
</feature>
<dbReference type="SFLD" id="SFLDG01123">
    <property type="entry name" value="methyltransferase_(Class_B)"/>
    <property type="match status" value="1"/>
</dbReference>
<reference evidence="8 9" key="1">
    <citation type="journal article" date="2013" name="Genome Announc.">
        <title>Draft Genome Sequence of the Cellulolytic Bacterium Clostridium papyrosolvens C7 (ATCC 700395).</title>
        <authorList>
            <person name="Zepeda V."/>
            <person name="Dassa B."/>
            <person name="Borovok I."/>
            <person name="Lamed R."/>
            <person name="Bayer E.A."/>
            <person name="Cate J.H."/>
        </authorList>
    </citation>
    <scope>NUCLEOTIDE SEQUENCE [LARGE SCALE GENOMIC DNA]</scope>
    <source>
        <strain evidence="8 9">C7</strain>
    </source>
</reference>
<dbReference type="AlphaFoldDB" id="U4QXT5"/>
<dbReference type="CDD" id="cd01335">
    <property type="entry name" value="Radical_SAM"/>
    <property type="match status" value="1"/>
</dbReference>
<dbReference type="SUPFAM" id="SSF52242">
    <property type="entry name" value="Cobalamin (vitamin B12)-binding domain"/>
    <property type="match status" value="1"/>
</dbReference>
<dbReference type="InterPro" id="IPR007197">
    <property type="entry name" value="rSAM"/>
</dbReference>
<dbReference type="GO" id="GO:0051539">
    <property type="term" value="F:4 iron, 4 sulfur cluster binding"/>
    <property type="evidence" value="ECO:0007669"/>
    <property type="project" value="UniProtKB-KW"/>
</dbReference>
<evidence type="ECO:0000256" key="5">
    <source>
        <dbReference type="ARBA" id="ARBA00023014"/>
    </source>
</evidence>
<dbReference type="GO" id="GO:0046872">
    <property type="term" value="F:metal ion binding"/>
    <property type="evidence" value="ECO:0007669"/>
    <property type="project" value="UniProtKB-KW"/>
</dbReference>
<feature type="domain" description="Radical SAM core" evidence="7">
    <location>
        <begin position="225"/>
        <end position="456"/>
    </location>
</feature>
<dbReference type="PROSITE" id="PS51332">
    <property type="entry name" value="B12_BINDING"/>
    <property type="match status" value="1"/>
</dbReference>
<dbReference type="SFLD" id="SFLDG01082">
    <property type="entry name" value="B12-binding_domain_containing"/>
    <property type="match status" value="1"/>
</dbReference>
<dbReference type="Pfam" id="PF02310">
    <property type="entry name" value="B12-binding"/>
    <property type="match status" value="1"/>
</dbReference>
<comment type="cofactor">
    <cofactor evidence="1">
        <name>[4Fe-4S] cluster</name>
        <dbReference type="ChEBI" id="CHEBI:49883"/>
    </cofactor>
</comment>
<evidence type="ECO:0000256" key="1">
    <source>
        <dbReference type="ARBA" id="ARBA00001966"/>
    </source>
</evidence>
<dbReference type="SMART" id="SM00729">
    <property type="entry name" value="Elp3"/>
    <property type="match status" value="1"/>
</dbReference>
<keyword evidence="4" id="KW-0408">Iron</keyword>
<evidence type="ECO:0000259" key="6">
    <source>
        <dbReference type="PROSITE" id="PS51332"/>
    </source>
</evidence>
<dbReference type="InterPro" id="IPR058240">
    <property type="entry name" value="rSAM_sf"/>
</dbReference>
<accession>U4QXT5</accession>
<sequence>MNFSEMFNTNVKSDVLLIQPHILKHVSVEDIDIVQQHYWEASDKVGSLIGDLPIEPNWGLLYLSSALKQNDFSVHMLDFHLYDYVKYTKTGNFVDYDDIEKILSTKKSKMVAISSLTRSHHRALKIAEICKKINPECKVVLGGIHFTFIAEEAIKSCPYVDVIIRGEGEKAIVDLMKNLNDIDKWSNFEGIVYIDRNGKIVNDNKINHIEDINKLAYPDYSLWPRDVPLIPRIYLSRGCIGNCDYCVANLLFKSKQRKRNMDDVMNEIKMLYYEYRIEEMLIGDLCFPSTKKDTIDFCKRIIDSGMKIRWWCQTRPEILDDEILEYMEKSGCVQVALGIESSDPEVLEKTNSKKYGAKATQSIFDICSNVKKYKIAIQGYFIIGLPGDTIDTSIQTIKMMDYLTAEGLVDIMHISVMVPYPGTNLISNHDQYGLEIIDNDYSHYLMNCDLMNAGVPVYKTNTLDNYQIFSLWQLALSTVAKNFEKRDIKDHIMFNSLNNFVNEIEV</sequence>
<keyword evidence="5" id="KW-0411">Iron-sulfur</keyword>
<evidence type="ECO:0000256" key="4">
    <source>
        <dbReference type="ARBA" id="ARBA00023004"/>
    </source>
</evidence>
<dbReference type="RefSeq" id="WP_020817262.1">
    <property type="nucleotide sequence ID" value="NZ_ATAY01000098.1"/>
</dbReference>
<dbReference type="Proteomes" id="UP000016860">
    <property type="component" value="Unassembled WGS sequence"/>
</dbReference>
<evidence type="ECO:0000259" key="7">
    <source>
        <dbReference type="PROSITE" id="PS51918"/>
    </source>
</evidence>
<dbReference type="Gene3D" id="3.80.30.20">
    <property type="entry name" value="tm_1862 like domain"/>
    <property type="match status" value="1"/>
</dbReference>
<name>U4QXT5_9FIRM</name>
<dbReference type="PROSITE" id="PS51918">
    <property type="entry name" value="RADICAL_SAM"/>
    <property type="match status" value="1"/>
</dbReference>
<dbReference type="SUPFAM" id="SSF102114">
    <property type="entry name" value="Radical SAM enzymes"/>
    <property type="match status" value="1"/>
</dbReference>
<dbReference type="SFLD" id="SFLDS00029">
    <property type="entry name" value="Radical_SAM"/>
    <property type="match status" value="1"/>
</dbReference>
<dbReference type="InterPro" id="IPR006158">
    <property type="entry name" value="Cobalamin-bd"/>
</dbReference>
<dbReference type="InterPro" id="IPR023404">
    <property type="entry name" value="rSAM_horseshoe"/>
</dbReference>
<dbReference type="Gene3D" id="3.40.50.280">
    <property type="entry name" value="Cobalamin-binding domain"/>
    <property type="match status" value="1"/>
</dbReference>
<dbReference type="PATRIC" id="fig|1330534.3.peg.3879"/>
<dbReference type="InterPro" id="IPR051198">
    <property type="entry name" value="BchE-like"/>
</dbReference>
<evidence type="ECO:0000313" key="9">
    <source>
        <dbReference type="Proteomes" id="UP000016860"/>
    </source>
</evidence>
<proteinExistence type="predicted"/>
<dbReference type="STRING" id="1330534.L323_19550"/>
<evidence type="ECO:0000256" key="2">
    <source>
        <dbReference type="ARBA" id="ARBA00022691"/>
    </source>
</evidence>
<comment type="caution">
    <text evidence="8">The sequence shown here is derived from an EMBL/GenBank/DDBJ whole genome shotgun (WGS) entry which is preliminary data.</text>
</comment>
<keyword evidence="2" id="KW-0949">S-adenosyl-L-methionine</keyword>
<dbReference type="GO" id="GO:0005829">
    <property type="term" value="C:cytosol"/>
    <property type="evidence" value="ECO:0007669"/>
    <property type="project" value="TreeGrafter"/>
</dbReference>
<evidence type="ECO:0000313" key="8">
    <source>
        <dbReference type="EMBL" id="EPR07722.1"/>
    </source>
</evidence>
<dbReference type="PANTHER" id="PTHR43409">
    <property type="entry name" value="ANAEROBIC MAGNESIUM-PROTOPORPHYRIN IX MONOMETHYL ESTER CYCLASE-RELATED"/>
    <property type="match status" value="1"/>
</dbReference>
<dbReference type="InterPro" id="IPR036724">
    <property type="entry name" value="Cobalamin-bd_sf"/>
</dbReference>
<organism evidence="8 9">
    <name type="scientific">Ruminiclostridium papyrosolvens C7</name>
    <dbReference type="NCBI Taxonomy" id="1330534"/>
    <lineage>
        <taxon>Bacteria</taxon>
        <taxon>Bacillati</taxon>
        <taxon>Bacillota</taxon>
        <taxon>Clostridia</taxon>
        <taxon>Eubacteriales</taxon>
        <taxon>Oscillospiraceae</taxon>
        <taxon>Ruminiclostridium</taxon>
    </lineage>
</organism>
<evidence type="ECO:0000256" key="3">
    <source>
        <dbReference type="ARBA" id="ARBA00022723"/>
    </source>
</evidence>
<keyword evidence="3" id="KW-0479">Metal-binding</keyword>
<gene>
    <name evidence="8" type="ORF">L323_19550</name>
</gene>
<dbReference type="InterPro" id="IPR034466">
    <property type="entry name" value="Methyltransferase_Class_B"/>
</dbReference>
<dbReference type="OrthoDB" id="9801659at2"/>
<dbReference type="PANTHER" id="PTHR43409:SF16">
    <property type="entry name" value="SLR0320 PROTEIN"/>
    <property type="match status" value="1"/>
</dbReference>
<dbReference type="EMBL" id="ATAY01000098">
    <property type="protein sequence ID" value="EPR07722.1"/>
    <property type="molecule type" value="Genomic_DNA"/>
</dbReference>
<dbReference type="GO" id="GO:0003824">
    <property type="term" value="F:catalytic activity"/>
    <property type="evidence" value="ECO:0007669"/>
    <property type="project" value="InterPro"/>
</dbReference>
<dbReference type="CDD" id="cd02068">
    <property type="entry name" value="radical_SAM_B12_BD"/>
    <property type="match status" value="1"/>
</dbReference>
<dbReference type="InterPro" id="IPR006638">
    <property type="entry name" value="Elp3/MiaA/NifB-like_rSAM"/>
</dbReference>
<dbReference type="Pfam" id="PF04055">
    <property type="entry name" value="Radical_SAM"/>
    <property type="match status" value="1"/>
</dbReference>